<evidence type="ECO:0000256" key="3">
    <source>
        <dbReference type="ARBA" id="ARBA00022723"/>
    </source>
</evidence>
<evidence type="ECO:0000256" key="4">
    <source>
        <dbReference type="ARBA" id="ARBA00023004"/>
    </source>
</evidence>
<dbReference type="EMBL" id="BNAJ01000001">
    <property type="protein sequence ID" value="GHF32027.1"/>
    <property type="molecule type" value="Genomic_DNA"/>
</dbReference>
<proteinExistence type="predicted"/>
<protein>
    <recommendedName>
        <fullName evidence="7">Group III truncated hemoglobin</fullName>
    </recommendedName>
</protein>
<keyword evidence="4" id="KW-0408">Iron</keyword>
<sequence length="274" mass="28878">MLGGMPGPVLTTSPLPALASAQPATPGGLDTAAGLLVPHDGEPVLDVRERPERWALLWLIGAAVRQDVPVLAWGTGAALAGRALGAVIYPPGPVWPTEWSAPPRGAAAQREQGSVPVRWTLGRVTALAAPELPTAELDAFLAALPAWSSRRPGSDLEALGGPDALRRVVAAFYARARQDAVIGPIFAAHVHDWDAHVDRVTAFWSTVLGGGAQWRGHLGGAHAGLGLRSAHVERWLALWSQTVHAELAPDTAARLDARARVMARRLRGPPRAET</sequence>
<dbReference type="Proteomes" id="UP000619376">
    <property type="component" value="Unassembled WGS sequence"/>
</dbReference>
<name>A0ABQ3JJM9_9DEIO</name>
<organism evidence="5 6">
    <name type="scientific">Deinococcus metalli</name>
    <dbReference type="NCBI Taxonomy" id="1141878"/>
    <lineage>
        <taxon>Bacteria</taxon>
        <taxon>Thermotogati</taxon>
        <taxon>Deinococcota</taxon>
        <taxon>Deinococci</taxon>
        <taxon>Deinococcales</taxon>
        <taxon>Deinococcaceae</taxon>
        <taxon>Deinococcus</taxon>
    </lineage>
</organism>
<evidence type="ECO:0008006" key="7">
    <source>
        <dbReference type="Google" id="ProtNLM"/>
    </source>
</evidence>
<gene>
    <name evidence="5" type="ORF">GCM10017781_05760</name>
</gene>
<keyword evidence="2" id="KW-0349">Heme</keyword>
<comment type="caution">
    <text evidence="5">The sequence shown here is derived from an EMBL/GenBank/DDBJ whole genome shotgun (WGS) entry which is preliminary data.</text>
</comment>
<dbReference type="InterPro" id="IPR012292">
    <property type="entry name" value="Globin/Proto"/>
</dbReference>
<dbReference type="Gene3D" id="1.10.490.10">
    <property type="entry name" value="Globins"/>
    <property type="match status" value="1"/>
</dbReference>
<dbReference type="InterPro" id="IPR009050">
    <property type="entry name" value="Globin-like_sf"/>
</dbReference>
<evidence type="ECO:0000313" key="6">
    <source>
        <dbReference type="Proteomes" id="UP000619376"/>
    </source>
</evidence>
<accession>A0ABQ3JJM9</accession>
<keyword evidence="3" id="KW-0479">Metal-binding</keyword>
<keyword evidence="1" id="KW-0813">Transport</keyword>
<reference evidence="6" key="1">
    <citation type="journal article" date="2019" name="Int. J. Syst. Evol. Microbiol.">
        <title>The Global Catalogue of Microorganisms (GCM) 10K type strain sequencing project: providing services to taxonomists for standard genome sequencing and annotation.</title>
        <authorList>
            <consortium name="The Broad Institute Genomics Platform"/>
            <consortium name="The Broad Institute Genome Sequencing Center for Infectious Disease"/>
            <person name="Wu L."/>
            <person name="Ma J."/>
        </authorList>
    </citation>
    <scope>NUCLEOTIDE SEQUENCE [LARGE SCALE GENOMIC DNA]</scope>
    <source>
        <strain evidence="6">CGMCC 1.18437</strain>
    </source>
</reference>
<evidence type="ECO:0000256" key="1">
    <source>
        <dbReference type="ARBA" id="ARBA00022448"/>
    </source>
</evidence>
<evidence type="ECO:0000313" key="5">
    <source>
        <dbReference type="EMBL" id="GHF32027.1"/>
    </source>
</evidence>
<dbReference type="Pfam" id="PF01152">
    <property type="entry name" value="Bac_globin"/>
    <property type="match status" value="1"/>
</dbReference>
<evidence type="ECO:0000256" key="2">
    <source>
        <dbReference type="ARBA" id="ARBA00022617"/>
    </source>
</evidence>
<keyword evidence="6" id="KW-1185">Reference proteome</keyword>
<dbReference type="SUPFAM" id="SSF46458">
    <property type="entry name" value="Globin-like"/>
    <property type="match status" value="1"/>
</dbReference>
<dbReference type="InterPro" id="IPR001486">
    <property type="entry name" value="Hemoglobin_trunc"/>
</dbReference>
<dbReference type="CDD" id="cd08916">
    <property type="entry name" value="TrHb3_P"/>
    <property type="match status" value="1"/>
</dbReference>